<dbReference type="EMBL" id="VLNT01000001">
    <property type="protein sequence ID" value="TSD68453.1"/>
    <property type="molecule type" value="Genomic_DNA"/>
</dbReference>
<accession>A0A554SQ26</accession>
<dbReference type="GO" id="GO:0006508">
    <property type="term" value="P:proteolysis"/>
    <property type="evidence" value="ECO:0007669"/>
    <property type="project" value="UniProtKB-KW"/>
</dbReference>
<evidence type="ECO:0000256" key="5">
    <source>
        <dbReference type="ARBA" id="ARBA00022833"/>
    </source>
</evidence>
<dbReference type="RefSeq" id="WP_143911397.1">
    <property type="nucleotide sequence ID" value="NZ_VLNT01000001.1"/>
</dbReference>
<dbReference type="GO" id="GO:0046872">
    <property type="term" value="F:metal ion binding"/>
    <property type="evidence" value="ECO:0007669"/>
    <property type="project" value="UniProtKB-KW"/>
</dbReference>
<evidence type="ECO:0000313" key="7">
    <source>
        <dbReference type="EMBL" id="TSD68453.1"/>
    </source>
</evidence>
<dbReference type="InterPro" id="IPR036264">
    <property type="entry name" value="Bact_exopeptidase_dim_dom"/>
</dbReference>
<dbReference type="InterPro" id="IPR002933">
    <property type="entry name" value="Peptidase_M20"/>
</dbReference>
<dbReference type="Proteomes" id="UP000316988">
    <property type="component" value="Unassembled WGS sequence"/>
</dbReference>
<evidence type="ECO:0000313" key="8">
    <source>
        <dbReference type="Proteomes" id="UP000316988"/>
    </source>
</evidence>
<keyword evidence="4 7" id="KW-0378">Hydrolase</keyword>
<name>A0A554SQ26_9ACTN</name>
<dbReference type="PANTHER" id="PTHR45962">
    <property type="entry name" value="N-FATTY-ACYL-AMINO ACID SYNTHASE/HYDROLASE PM20D1"/>
    <property type="match status" value="1"/>
</dbReference>
<dbReference type="Pfam" id="PF07687">
    <property type="entry name" value="M20_dimer"/>
    <property type="match status" value="1"/>
</dbReference>
<protein>
    <submittedName>
        <fullName evidence="7">M20/M25/M40 family metallo-hydrolase</fullName>
    </submittedName>
</protein>
<evidence type="ECO:0000256" key="2">
    <source>
        <dbReference type="ARBA" id="ARBA00022670"/>
    </source>
</evidence>
<comment type="similarity">
    <text evidence="1">Belongs to the peptidase M20A family.</text>
</comment>
<reference evidence="7 8" key="1">
    <citation type="submission" date="2019-07" db="EMBL/GenBank/DDBJ databases">
        <authorList>
            <person name="Zhao L.H."/>
        </authorList>
    </citation>
    <scope>NUCLEOTIDE SEQUENCE [LARGE SCALE GENOMIC DNA]</scope>
    <source>
        <strain evidence="7 8">Co35</strain>
    </source>
</reference>
<sequence>MTSPAERLARLIACRTVSAPVEREEAAFEEFRAVLAELYPLIHERLERTELEGGGLLFRWPGAADERPVVLMAHYDVVPAPAEQWSRDPFAGIIDGGRVIGRGALDDKGPLVSIAEAVETLLSEGFTPEQDVYLSFGADEEAFGTGAARAVDHLERTGVRPWLVSDEGGAVVEDAFPGVQGRLAMIGIVEKGTVDVELLARGGGGHASTPAPRGATARLARAIVRLERHPMPPRLTEPVRLMLRTMSQRMRGPQAGLFARVDRFARPLAELLARVGPETAAMVRTTTAVTRLSGSPARNVLATEARATVNVRLLVGDTKAALVERLEKLFRGLDIEIAGVDGEDPPPVSRTDNDAWRAMVEALAATMPDVLAVPYAQTGGTDSRHFTRICDSVYRFAPLTMSREQRDSIHAPNEFVEIEALDHGIAFFRALLTGLR</sequence>
<dbReference type="Gene3D" id="3.40.630.10">
    <property type="entry name" value="Zn peptidases"/>
    <property type="match status" value="1"/>
</dbReference>
<keyword evidence="3" id="KW-0479">Metal-binding</keyword>
<evidence type="ECO:0000256" key="3">
    <source>
        <dbReference type="ARBA" id="ARBA00022723"/>
    </source>
</evidence>
<dbReference type="Gene3D" id="3.30.70.360">
    <property type="match status" value="1"/>
</dbReference>
<feature type="domain" description="Peptidase M20 dimerisation" evidence="6">
    <location>
        <begin position="190"/>
        <end position="331"/>
    </location>
</feature>
<keyword evidence="2" id="KW-0645">Protease</keyword>
<evidence type="ECO:0000256" key="4">
    <source>
        <dbReference type="ARBA" id="ARBA00022801"/>
    </source>
</evidence>
<organism evidence="7 8">
    <name type="scientific">Aeromicrobium piscarium</name>
    <dbReference type="NCBI Taxonomy" id="2590901"/>
    <lineage>
        <taxon>Bacteria</taxon>
        <taxon>Bacillati</taxon>
        <taxon>Actinomycetota</taxon>
        <taxon>Actinomycetes</taxon>
        <taxon>Propionibacteriales</taxon>
        <taxon>Nocardioidaceae</taxon>
        <taxon>Aeromicrobium</taxon>
    </lineage>
</organism>
<proteinExistence type="inferred from homology"/>
<evidence type="ECO:0000256" key="1">
    <source>
        <dbReference type="ARBA" id="ARBA00006247"/>
    </source>
</evidence>
<dbReference type="InterPro" id="IPR011650">
    <property type="entry name" value="Peptidase_M20_dimer"/>
</dbReference>
<dbReference type="SUPFAM" id="SSF53187">
    <property type="entry name" value="Zn-dependent exopeptidases"/>
    <property type="match status" value="1"/>
</dbReference>
<evidence type="ECO:0000259" key="6">
    <source>
        <dbReference type="Pfam" id="PF07687"/>
    </source>
</evidence>
<dbReference type="PANTHER" id="PTHR45962:SF1">
    <property type="entry name" value="N-FATTY-ACYL-AMINO ACID SYNTHASE_HYDROLASE PM20D1"/>
    <property type="match status" value="1"/>
</dbReference>
<dbReference type="AlphaFoldDB" id="A0A554SQ26"/>
<dbReference type="OrthoDB" id="3665926at2"/>
<dbReference type="GO" id="GO:0008233">
    <property type="term" value="F:peptidase activity"/>
    <property type="evidence" value="ECO:0007669"/>
    <property type="project" value="UniProtKB-KW"/>
</dbReference>
<gene>
    <name evidence="7" type="ORF">FNM00_02360</name>
</gene>
<comment type="caution">
    <text evidence="7">The sequence shown here is derived from an EMBL/GenBank/DDBJ whole genome shotgun (WGS) entry which is preliminary data.</text>
</comment>
<dbReference type="Pfam" id="PF01546">
    <property type="entry name" value="Peptidase_M20"/>
    <property type="match status" value="1"/>
</dbReference>
<keyword evidence="8" id="KW-1185">Reference proteome</keyword>
<dbReference type="InterPro" id="IPR047177">
    <property type="entry name" value="Pept_M20A"/>
</dbReference>
<dbReference type="SUPFAM" id="SSF55031">
    <property type="entry name" value="Bacterial exopeptidase dimerisation domain"/>
    <property type="match status" value="1"/>
</dbReference>
<dbReference type="Gene3D" id="1.10.150.900">
    <property type="match status" value="1"/>
</dbReference>
<keyword evidence="5" id="KW-0862">Zinc</keyword>